<feature type="domain" description="Periplasmic binding protein" evidence="4">
    <location>
        <begin position="47"/>
        <end position="301"/>
    </location>
</feature>
<dbReference type="CDD" id="cd01536">
    <property type="entry name" value="PBP1_ABC_sugar_binding-like"/>
    <property type="match status" value="1"/>
</dbReference>
<dbReference type="AlphaFoldDB" id="A0A1H6IDR5"/>
<evidence type="ECO:0000256" key="3">
    <source>
        <dbReference type="ARBA" id="ARBA00022729"/>
    </source>
</evidence>
<dbReference type="OrthoDB" id="9813037at2"/>
<dbReference type="Pfam" id="PF13407">
    <property type="entry name" value="Peripla_BP_4"/>
    <property type="match status" value="1"/>
</dbReference>
<name>A0A1H6IDR5_MYCRU</name>
<reference evidence="6" key="1">
    <citation type="submission" date="2016-10" db="EMBL/GenBank/DDBJ databases">
        <authorList>
            <person name="Varghese N."/>
            <person name="Submissions S."/>
        </authorList>
    </citation>
    <scope>NUCLEOTIDE SEQUENCE [LARGE SCALE GENOMIC DNA]</scope>
    <source>
        <strain evidence="6">DSM 45405</strain>
    </source>
</reference>
<dbReference type="EMBL" id="LT629971">
    <property type="protein sequence ID" value="SEH46967.1"/>
    <property type="molecule type" value="Genomic_DNA"/>
</dbReference>
<dbReference type="RefSeq" id="WP_083405535.1">
    <property type="nucleotide sequence ID" value="NZ_LT629971.1"/>
</dbReference>
<keyword evidence="6" id="KW-1185">Reference proteome</keyword>
<comment type="subcellular location">
    <subcellularLocation>
        <location evidence="1">Cell envelope</location>
    </subcellularLocation>
</comment>
<dbReference type="Proteomes" id="UP000182915">
    <property type="component" value="Chromosome I"/>
</dbReference>
<evidence type="ECO:0000256" key="2">
    <source>
        <dbReference type="ARBA" id="ARBA00007639"/>
    </source>
</evidence>
<dbReference type="SUPFAM" id="SSF53822">
    <property type="entry name" value="Periplasmic binding protein-like I"/>
    <property type="match status" value="1"/>
</dbReference>
<comment type="similarity">
    <text evidence="2">Belongs to the bacterial solute-binding protein 2 family.</text>
</comment>
<evidence type="ECO:0000256" key="1">
    <source>
        <dbReference type="ARBA" id="ARBA00004196"/>
    </source>
</evidence>
<accession>A0A1H6IDR5</accession>
<keyword evidence="3" id="KW-0732">Signal</keyword>
<evidence type="ECO:0000313" key="6">
    <source>
        <dbReference type="Proteomes" id="UP000182915"/>
    </source>
</evidence>
<proteinExistence type="inferred from homology"/>
<organism evidence="5 6">
    <name type="scientific">Mycolicibacterium rutilum</name>
    <name type="common">Mycobacterium rutilum</name>
    <dbReference type="NCBI Taxonomy" id="370526"/>
    <lineage>
        <taxon>Bacteria</taxon>
        <taxon>Bacillati</taxon>
        <taxon>Actinomycetota</taxon>
        <taxon>Actinomycetes</taxon>
        <taxon>Mycobacteriales</taxon>
        <taxon>Mycobacteriaceae</taxon>
        <taxon>Mycolicibacterium</taxon>
    </lineage>
</organism>
<evidence type="ECO:0000313" key="5">
    <source>
        <dbReference type="EMBL" id="SEH46967.1"/>
    </source>
</evidence>
<dbReference type="Gene3D" id="3.40.50.2300">
    <property type="match status" value="2"/>
</dbReference>
<dbReference type="InterPro" id="IPR025997">
    <property type="entry name" value="SBP_2_dom"/>
</dbReference>
<dbReference type="PANTHER" id="PTHR46847:SF1">
    <property type="entry name" value="D-ALLOSE-BINDING PERIPLASMIC PROTEIN-RELATED"/>
    <property type="match status" value="1"/>
</dbReference>
<dbReference type="STRING" id="370526.SAMN04489835_0163"/>
<protein>
    <submittedName>
        <fullName evidence="5">Monosaccharide ABC transporter substrate-binding protein, CUT2 family</fullName>
    </submittedName>
</protein>
<dbReference type="InterPro" id="IPR028082">
    <property type="entry name" value="Peripla_BP_I"/>
</dbReference>
<gene>
    <name evidence="5" type="ORF">SAMN04489835_0163</name>
</gene>
<dbReference type="PROSITE" id="PS51257">
    <property type="entry name" value="PROKAR_LIPOPROTEIN"/>
    <property type="match status" value="1"/>
</dbReference>
<dbReference type="GO" id="GO:0030313">
    <property type="term" value="C:cell envelope"/>
    <property type="evidence" value="ECO:0007669"/>
    <property type="project" value="UniProtKB-SubCell"/>
</dbReference>
<dbReference type="GO" id="GO:0030246">
    <property type="term" value="F:carbohydrate binding"/>
    <property type="evidence" value="ECO:0007669"/>
    <property type="project" value="UniProtKB-ARBA"/>
</dbReference>
<dbReference type="PANTHER" id="PTHR46847">
    <property type="entry name" value="D-ALLOSE-BINDING PERIPLASMIC PROTEIN-RELATED"/>
    <property type="match status" value="1"/>
</dbReference>
<sequence>MTLARFAKAAAAVTSAALLTVACSHDSGAGDAGGSAGADTELTLAMNVYSRTLPYFQDMIRGVQDVAKADGHTTVDVTYGDTNPQLQYDQLENAMSTSPNGLLIVPVNPSALIPVIQQAASNGVPVVTMANDIEESGHDSQLAHVGQEYVDLGKQKAQYLVDALGGQGTVGYVHGIRGLTFSELQSQGAKEVFAANPGITVIDGPYAGQFSSDAGLTATENVLTSNPDVDALYFDNDDIALGGIMAVQQRNRPMDSIYIVGTDGGAPAIDAIAAKSMDMTISLCGYATGRAGAEALIGYLRENKKPENRFVPVEALTITTENLADSQAKIKNGQC</sequence>
<evidence type="ECO:0000259" key="4">
    <source>
        <dbReference type="Pfam" id="PF13407"/>
    </source>
</evidence>